<dbReference type="EMBL" id="JBHTEE010000001">
    <property type="protein sequence ID" value="MFC7600467.1"/>
    <property type="molecule type" value="Genomic_DNA"/>
</dbReference>
<dbReference type="RefSeq" id="WP_343969591.1">
    <property type="nucleotide sequence ID" value="NZ_BAAAGK010000079.1"/>
</dbReference>
<sequence>MVTMDGRQGADRVNLINPRRVLPVHYDDHGVFSSPLADFRDHVERSGQGSRGTYLARGESCELSERP</sequence>
<reference evidence="3" key="1">
    <citation type="journal article" date="2019" name="Int. J. Syst. Evol. Microbiol.">
        <title>The Global Catalogue of Microorganisms (GCM) 10K type strain sequencing project: providing services to taxonomists for standard genome sequencing and annotation.</title>
        <authorList>
            <consortium name="The Broad Institute Genomics Platform"/>
            <consortium name="The Broad Institute Genome Sequencing Center for Infectious Disease"/>
            <person name="Wu L."/>
            <person name="Ma J."/>
        </authorList>
    </citation>
    <scope>NUCLEOTIDE SEQUENCE [LARGE SCALE GENOMIC DNA]</scope>
    <source>
        <strain evidence="3">JCM 10083</strain>
    </source>
</reference>
<proteinExistence type="predicted"/>
<dbReference type="Proteomes" id="UP001596514">
    <property type="component" value="Unassembled WGS sequence"/>
</dbReference>
<name>A0ABW2SX67_9ACTN</name>
<evidence type="ECO:0000256" key="1">
    <source>
        <dbReference type="SAM" id="MobiDB-lite"/>
    </source>
</evidence>
<comment type="caution">
    <text evidence="2">The sequence shown here is derived from an EMBL/GenBank/DDBJ whole genome shotgun (WGS) entry which is preliminary data.</text>
</comment>
<protein>
    <submittedName>
        <fullName evidence="2">Uncharacterized protein</fullName>
    </submittedName>
</protein>
<evidence type="ECO:0000313" key="3">
    <source>
        <dbReference type="Proteomes" id="UP001596514"/>
    </source>
</evidence>
<feature type="region of interest" description="Disordered" evidence="1">
    <location>
        <begin position="44"/>
        <end position="67"/>
    </location>
</feature>
<organism evidence="2 3">
    <name type="scientific">Streptosporangium amethystogenes subsp. fukuiense</name>
    <dbReference type="NCBI Taxonomy" id="698418"/>
    <lineage>
        <taxon>Bacteria</taxon>
        <taxon>Bacillati</taxon>
        <taxon>Actinomycetota</taxon>
        <taxon>Actinomycetes</taxon>
        <taxon>Streptosporangiales</taxon>
        <taxon>Streptosporangiaceae</taxon>
        <taxon>Streptosporangium</taxon>
    </lineage>
</organism>
<keyword evidence="3" id="KW-1185">Reference proteome</keyword>
<dbReference type="InterPro" id="IPR036866">
    <property type="entry name" value="RibonucZ/Hydroxyglut_hydro"/>
</dbReference>
<evidence type="ECO:0000313" key="2">
    <source>
        <dbReference type="EMBL" id="MFC7600467.1"/>
    </source>
</evidence>
<gene>
    <name evidence="2" type="ORF">ACFQVD_10195</name>
</gene>
<dbReference type="Gene3D" id="3.60.15.10">
    <property type="entry name" value="Ribonuclease Z/Hydroxyacylglutathione hydrolase-like"/>
    <property type="match status" value="1"/>
</dbReference>
<accession>A0ABW2SX67</accession>